<sequence length="282" mass="32438">MKKTALSFICASVLLTGLAGCGTQDNDRAGMQPNTYRNQEANMNGDNNFNNRNYPYYGPNAYNTNDKTFFDDNRFSNKNQRMNRTNQYNNQYNQGRNGYVRGITGNNRPGMVDENGFLNRRADYGNRGMNFQRATTNQDGNRGMNGQRSTNQDGNMRQGMETEEVRYHRNYDGDRVEQIREEVEKIDGVREARVIVNRDDVVVGYEQDENADDVKQRVENRVRKLAGEGKNVVVSTDNDIFSNMQRMDDRLRSGAAFDDVQDTFTDMMRDLGNAARRPFQNK</sequence>
<dbReference type="PROSITE" id="PS51257">
    <property type="entry name" value="PROKAR_LIPOPROTEIN"/>
    <property type="match status" value="1"/>
</dbReference>
<dbReference type="Proteomes" id="UP000216133">
    <property type="component" value="Unassembled WGS sequence"/>
</dbReference>
<evidence type="ECO:0000313" key="4">
    <source>
        <dbReference type="Proteomes" id="UP000216133"/>
    </source>
</evidence>
<dbReference type="Pfam" id="PF09580">
    <property type="entry name" value="Spore_YhcN_YlaJ"/>
    <property type="match status" value="1"/>
</dbReference>
<evidence type="ECO:0000256" key="2">
    <source>
        <dbReference type="SAM" id="SignalP"/>
    </source>
</evidence>
<dbReference type="InterPro" id="IPR019076">
    <property type="entry name" value="Spore_lipoprot_YhcN/YlaJ-like"/>
</dbReference>
<gene>
    <name evidence="3" type="ORF">CHH61_02205</name>
</gene>
<accession>A0A268S6F8</accession>
<feature type="compositionally biased region" description="Polar residues" evidence="1">
    <location>
        <begin position="134"/>
        <end position="155"/>
    </location>
</feature>
<comment type="caution">
    <text evidence="3">The sequence shown here is derived from an EMBL/GenBank/DDBJ whole genome shotgun (WGS) entry which is preliminary data.</text>
</comment>
<feature type="chain" id="PRO_5038368074" description="Sporulation protein" evidence="2">
    <location>
        <begin position="22"/>
        <end position="282"/>
    </location>
</feature>
<evidence type="ECO:0000256" key="1">
    <source>
        <dbReference type="SAM" id="MobiDB-lite"/>
    </source>
</evidence>
<feature type="compositionally biased region" description="Polar residues" evidence="1">
    <location>
        <begin position="32"/>
        <end position="41"/>
    </location>
</feature>
<dbReference type="EMBL" id="NPBS01000011">
    <property type="protein sequence ID" value="PAF27506.1"/>
    <property type="molecule type" value="Genomic_DNA"/>
</dbReference>
<reference evidence="3 4" key="1">
    <citation type="submission" date="2017-07" db="EMBL/GenBank/DDBJ databases">
        <title>Isolation and whole genome analysis of endospore-forming bacteria from heroin.</title>
        <authorList>
            <person name="Kalinowski J."/>
            <person name="Ahrens B."/>
            <person name="Al-Dilaimi A."/>
            <person name="Winkler A."/>
            <person name="Wibberg D."/>
            <person name="Schleenbecker U."/>
            <person name="Ruckert C."/>
            <person name="Wolfel R."/>
            <person name="Grass G."/>
        </authorList>
    </citation>
    <scope>NUCLEOTIDE SEQUENCE [LARGE SCALE GENOMIC DNA]</scope>
    <source>
        <strain evidence="3 4">7523-2</strain>
    </source>
</reference>
<protein>
    <recommendedName>
        <fullName evidence="5">Sporulation protein</fullName>
    </recommendedName>
</protein>
<organism evidence="3 4">
    <name type="scientific">Shouchella clausii</name>
    <name type="common">Alkalihalobacillus clausii</name>
    <dbReference type="NCBI Taxonomy" id="79880"/>
    <lineage>
        <taxon>Bacteria</taxon>
        <taxon>Bacillati</taxon>
        <taxon>Bacillota</taxon>
        <taxon>Bacilli</taxon>
        <taxon>Bacillales</taxon>
        <taxon>Bacillaceae</taxon>
        <taxon>Shouchella</taxon>
    </lineage>
</organism>
<feature type="signal peptide" evidence="2">
    <location>
        <begin position="1"/>
        <end position="21"/>
    </location>
</feature>
<proteinExistence type="predicted"/>
<feature type="region of interest" description="Disordered" evidence="1">
    <location>
        <begin position="134"/>
        <end position="157"/>
    </location>
</feature>
<name>A0A268S6F8_SHOCL</name>
<evidence type="ECO:0000313" key="3">
    <source>
        <dbReference type="EMBL" id="PAF27506.1"/>
    </source>
</evidence>
<keyword evidence="2" id="KW-0732">Signal</keyword>
<feature type="region of interest" description="Disordered" evidence="1">
    <location>
        <begin position="30"/>
        <end position="50"/>
    </location>
</feature>
<evidence type="ECO:0008006" key="5">
    <source>
        <dbReference type="Google" id="ProtNLM"/>
    </source>
</evidence>
<dbReference type="RefSeq" id="WP_095253102.1">
    <property type="nucleotide sequence ID" value="NZ_CP155469.1"/>
</dbReference>
<dbReference type="AlphaFoldDB" id="A0A268S6F8"/>